<keyword evidence="6" id="KW-1185">Reference proteome</keyword>
<reference evidence="5 6" key="1">
    <citation type="journal article" date="2015" name="Genome Announc.">
        <title>Draft Genome Sequence and Gene Annotation of the Entomopathogenic Fungus Verticillium hemipterigenum.</title>
        <authorList>
            <person name="Horn F."/>
            <person name="Habel A."/>
            <person name="Scharf D.H."/>
            <person name="Dworschak J."/>
            <person name="Brakhage A.A."/>
            <person name="Guthke R."/>
            <person name="Hertweck C."/>
            <person name="Linde J."/>
        </authorList>
    </citation>
    <scope>NUCLEOTIDE SEQUENCE [LARGE SCALE GENOMIC DNA]</scope>
</reference>
<dbReference type="InterPro" id="IPR001138">
    <property type="entry name" value="Zn2Cys6_DnaBD"/>
</dbReference>
<dbReference type="SMART" id="SM00066">
    <property type="entry name" value="GAL4"/>
    <property type="match status" value="1"/>
</dbReference>
<keyword evidence="2" id="KW-0539">Nucleus</keyword>
<dbReference type="Proteomes" id="UP000039046">
    <property type="component" value="Unassembled WGS sequence"/>
</dbReference>
<dbReference type="InterPro" id="IPR036864">
    <property type="entry name" value="Zn2-C6_fun-type_DNA-bd_sf"/>
</dbReference>
<dbReference type="GO" id="GO:0006351">
    <property type="term" value="P:DNA-templated transcription"/>
    <property type="evidence" value="ECO:0007669"/>
    <property type="project" value="InterPro"/>
</dbReference>
<organism evidence="5 6">
    <name type="scientific">[Torrubiella] hemipterigena</name>
    <dbReference type="NCBI Taxonomy" id="1531966"/>
    <lineage>
        <taxon>Eukaryota</taxon>
        <taxon>Fungi</taxon>
        <taxon>Dikarya</taxon>
        <taxon>Ascomycota</taxon>
        <taxon>Pezizomycotina</taxon>
        <taxon>Sordariomycetes</taxon>
        <taxon>Hypocreomycetidae</taxon>
        <taxon>Hypocreales</taxon>
        <taxon>Clavicipitaceae</taxon>
        <taxon>Clavicipitaceae incertae sedis</taxon>
        <taxon>'Torrubiella' clade</taxon>
    </lineage>
</organism>
<dbReference type="OrthoDB" id="4764644at2759"/>
<evidence type="ECO:0000313" key="6">
    <source>
        <dbReference type="Proteomes" id="UP000039046"/>
    </source>
</evidence>
<accession>A0A0A1TI74</accession>
<dbReference type="AlphaFoldDB" id="A0A0A1TI74"/>
<dbReference type="InterPro" id="IPR050987">
    <property type="entry name" value="AtrR-like"/>
</dbReference>
<dbReference type="Gene3D" id="4.10.240.10">
    <property type="entry name" value="Zn(2)-C6 fungal-type DNA-binding domain"/>
    <property type="match status" value="1"/>
</dbReference>
<evidence type="ECO:0000313" key="5">
    <source>
        <dbReference type="EMBL" id="CEJ90128.1"/>
    </source>
</evidence>
<proteinExistence type="predicted"/>
<sequence>MHLKRGSEREACDFCHRRKIKCDRALIAKAGHASPTCTACEIRSLDCQVDDSNDVRIQRKRRQKENHPAPAAAPAAPDPRHPSPQAPSAAPGLSGYLDPEPWFSSSLFDLSSENILFLNQVFTGDYTFDFNGMADAGSTIMYPVQIPLPGQDVFADLWGSSGVDGSMVLAALEAYFALAWVSLPIVSKEAFWTDYHAGQCSPALLFAIAACGVVYTDLEDSVRWDMQQKLAYRFKSAFLESQNGGGDIRLDDIEALALMVEFEYDESRDPSGHGHLDKMYLSHESLVLLTLRYQGTVHRDSLMPITRLEERRILLFWHVFGLDAFRCLDKRTMSRIPDDYDTSQELLPERTDATNYLEAVLSLAVIARDIFKTLCPNACRRNGIKAADVYRLYEVLKRWRATSWAPYLERRTDSSGRLIPYSFSGANEYQDLQRLVLWSLETNCYMQIESCADAFGLASSGGLDAEAAAMRIEYESMQAAQDAVRTVEWMEMPSNQTSLFVKGRHPVDLARMVQQILAGVCTWLTIRGQRRYNSLFSVAPFKIHGNDDVEDASKTELGAYSAAIATLRGAVAKGTSQRGSAGLFQWLDGKIGAFQSAVNP</sequence>
<dbReference type="InterPro" id="IPR007219">
    <property type="entry name" value="XnlR_reg_dom"/>
</dbReference>
<dbReference type="STRING" id="1531966.A0A0A1TI74"/>
<dbReference type="PANTHER" id="PTHR46910">
    <property type="entry name" value="TRANSCRIPTION FACTOR PDR1"/>
    <property type="match status" value="1"/>
</dbReference>
<evidence type="ECO:0000256" key="2">
    <source>
        <dbReference type="ARBA" id="ARBA00023242"/>
    </source>
</evidence>
<dbReference type="CDD" id="cd12148">
    <property type="entry name" value="fungal_TF_MHR"/>
    <property type="match status" value="1"/>
</dbReference>
<dbReference type="HOGENOM" id="CLU_015813_0_0_1"/>
<name>A0A0A1TI74_9HYPO</name>
<evidence type="ECO:0000256" key="3">
    <source>
        <dbReference type="SAM" id="MobiDB-lite"/>
    </source>
</evidence>
<dbReference type="Pfam" id="PF00172">
    <property type="entry name" value="Zn_clus"/>
    <property type="match status" value="1"/>
</dbReference>
<evidence type="ECO:0000259" key="4">
    <source>
        <dbReference type="PROSITE" id="PS50048"/>
    </source>
</evidence>
<evidence type="ECO:0000256" key="1">
    <source>
        <dbReference type="ARBA" id="ARBA00022723"/>
    </source>
</evidence>
<protein>
    <recommendedName>
        <fullName evidence="4">Zn(2)-C6 fungal-type domain-containing protein</fullName>
    </recommendedName>
</protein>
<dbReference type="SUPFAM" id="SSF57701">
    <property type="entry name" value="Zn2/Cys6 DNA-binding domain"/>
    <property type="match status" value="1"/>
</dbReference>
<feature type="region of interest" description="Disordered" evidence="3">
    <location>
        <begin position="59"/>
        <end position="91"/>
    </location>
</feature>
<dbReference type="PROSITE" id="PS50048">
    <property type="entry name" value="ZN2_CY6_FUNGAL_2"/>
    <property type="match status" value="1"/>
</dbReference>
<dbReference type="CDD" id="cd00067">
    <property type="entry name" value="GAL4"/>
    <property type="match status" value="1"/>
</dbReference>
<dbReference type="GO" id="GO:0008270">
    <property type="term" value="F:zinc ion binding"/>
    <property type="evidence" value="ECO:0007669"/>
    <property type="project" value="InterPro"/>
</dbReference>
<dbReference type="PANTHER" id="PTHR46910:SF1">
    <property type="entry name" value="MISCELLANEOUS ZN(II)2CYS6 TRANSCRIPTION FACTOR (EUROFUNG)-RELATED"/>
    <property type="match status" value="1"/>
</dbReference>
<dbReference type="GO" id="GO:0000981">
    <property type="term" value="F:DNA-binding transcription factor activity, RNA polymerase II-specific"/>
    <property type="evidence" value="ECO:0007669"/>
    <property type="project" value="InterPro"/>
</dbReference>
<gene>
    <name evidence="5" type="ORF">VHEMI05932</name>
</gene>
<feature type="domain" description="Zn(2)-C6 fungal-type" evidence="4">
    <location>
        <begin position="11"/>
        <end position="49"/>
    </location>
</feature>
<dbReference type="GO" id="GO:0003677">
    <property type="term" value="F:DNA binding"/>
    <property type="evidence" value="ECO:0007669"/>
    <property type="project" value="InterPro"/>
</dbReference>
<keyword evidence="1" id="KW-0479">Metal-binding</keyword>
<dbReference type="Pfam" id="PF04082">
    <property type="entry name" value="Fungal_trans"/>
    <property type="match status" value="1"/>
</dbReference>
<dbReference type="EMBL" id="CDHN01000003">
    <property type="protein sequence ID" value="CEJ90128.1"/>
    <property type="molecule type" value="Genomic_DNA"/>
</dbReference>